<name>A0ABT5LK17_9GAMM</name>
<evidence type="ECO:0000313" key="3">
    <source>
        <dbReference type="Proteomes" id="UP001217178"/>
    </source>
</evidence>
<keyword evidence="3" id="KW-1185">Reference proteome</keyword>
<dbReference type="InterPro" id="IPR004929">
    <property type="entry name" value="I-spanin"/>
</dbReference>
<protein>
    <submittedName>
        <fullName evidence="2">Lysis protein</fullName>
    </submittedName>
</protein>
<reference evidence="2 3" key="1">
    <citation type="submission" date="2023-02" db="EMBL/GenBank/DDBJ databases">
        <title>Entomopathogenic bacteria.</title>
        <authorList>
            <person name="Machado R.A."/>
        </authorList>
    </citation>
    <scope>NUCLEOTIDE SEQUENCE [LARGE SCALE GENOMIC DNA]</scope>
    <source>
        <strain evidence="2 3">XENO-10</strain>
    </source>
</reference>
<dbReference type="RefSeq" id="WP_273556677.1">
    <property type="nucleotide sequence ID" value="NZ_JAQRFI010000085.1"/>
</dbReference>
<dbReference type="Proteomes" id="UP001217178">
    <property type="component" value="Unassembled WGS sequence"/>
</dbReference>
<evidence type="ECO:0000256" key="1">
    <source>
        <dbReference type="SAM" id="SignalP"/>
    </source>
</evidence>
<keyword evidence="1" id="KW-0732">Signal</keyword>
<feature type="signal peptide" evidence="1">
    <location>
        <begin position="1"/>
        <end position="20"/>
    </location>
</feature>
<organism evidence="2 3">
    <name type="scientific">Xenorhabdus yunnanensis</name>
    <dbReference type="NCBI Taxonomy" id="3025878"/>
    <lineage>
        <taxon>Bacteria</taxon>
        <taxon>Pseudomonadati</taxon>
        <taxon>Pseudomonadota</taxon>
        <taxon>Gammaproteobacteria</taxon>
        <taxon>Enterobacterales</taxon>
        <taxon>Morganellaceae</taxon>
        <taxon>Xenorhabdus</taxon>
    </lineage>
</organism>
<evidence type="ECO:0000313" key="2">
    <source>
        <dbReference type="EMBL" id="MDC9591452.1"/>
    </source>
</evidence>
<accession>A0ABT5LK17</accession>
<proteinExistence type="predicted"/>
<comment type="caution">
    <text evidence="2">The sequence shown here is derived from an EMBL/GenBank/DDBJ whole genome shotgun (WGS) entry which is preliminary data.</text>
</comment>
<sequence length="153" mass="16886">MKWKAKAVAVVVFIALVSSAAYSIYSVYADNGRLSGENQTLTTQLSEKNAIITTQQARINQLAELDAKHTQRLANANAEIDRLHTASLAHPERVYIKAECPVSKTAKSSGMDDADAARPTDAAVRNYWLLRERIATSEQMMLGLQEYVRTQCG</sequence>
<feature type="chain" id="PRO_5045368578" evidence="1">
    <location>
        <begin position="21"/>
        <end position="153"/>
    </location>
</feature>
<dbReference type="Pfam" id="PF03245">
    <property type="entry name" value="Phage_lysis"/>
    <property type="match status" value="1"/>
</dbReference>
<dbReference type="EMBL" id="JAQRFI010000085">
    <property type="protein sequence ID" value="MDC9591452.1"/>
    <property type="molecule type" value="Genomic_DNA"/>
</dbReference>
<gene>
    <name evidence="2" type="ORF">PSI23_19735</name>
</gene>